<dbReference type="Gene3D" id="2.120.10.80">
    <property type="entry name" value="Kelch-type beta propeller"/>
    <property type="match status" value="1"/>
</dbReference>
<dbReference type="GO" id="GO:0030488">
    <property type="term" value="P:tRNA methylation"/>
    <property type="evidence" value="ECO:0007669"/>
    <property type="project" value="TreeGrafter"/>
</dbReference>
<dbReference type="PANTHER" id="PTHR46529">
    <property type="entry name" value="TRNA WYBUTOSINE-SYNTHESIZING PROTEIN 4"/>
    <property type="match status" value="1"/>
</dbReference>
<dbReference type="FunFam" id="3.40.50.150:FF:000487">
    <property type="entry name" value="tRNA wybutosine-synthesizing protein 4"/>
    <property type="match status" value="1"/>
</dbReference>
<dbReference type="SMART" id="SM00612">
    <property type="entry name" value="Kelch"/>
    <property type="match status" value="1"/>
</dbReference>
<dbReference type="EC" id="2.1.1.290" evidence="5"/>
<dbReference type="VEuPathDB" id="FungiDB:SPAR_O00170"/>
<dbReference type="GO" id="GO:0008175">
    <property type="term" value="F:tRNA methyltransferase activity"/>
    <property type="evidence" value="ECO:0007669"/>
    <property type="project" value="TreeGrafter"/>
</dbReference>
<evidence type="ECO:0000256" key="5">
    <source>
        <dbReference type="ARBA" id="ARBA00012779"/>
    </source>
</evidence>
<evidence type="ECO:0000256" key="11">
    <source>
        <dbReference type="ARBA" id="ARBA00029750"/>
    </source>
</evidence>
<evidence type="ECO:0000256" key="7">
    <source>
        <dbReference type="ARBA" id="ARBA00022603"/>
    </source>
</evidence>
<dbReference type="RefSeq" id="XP_033769021.1">
    <property type="nucleotide sequence ID" value="XM_033913130.1"/>
</dbReference>
<keyword evidence="8" id="KW-0808">Transferase</keyword>
<dbReference type="OrthoDB" id="47172at2759"/>
<dbReference type="InterPro" id="IPR029063">
    <property type="entry name" value="SAM-dependent_MTases_sf"/>
</dbReference>
<dbReference type="SUPFAM" id="SSF50965">
    <property type="entry name" value="Galactose oxidase, central domain"/>
    <property type="match status" value="1"/>
</dbReference>
<reference evidence="14" key="2">
    <citation type="submission" date="2020-01" db="EMBL/GenBank/DDBJ databases">
        <title>Population-level Yeast Reference Genomes.</title>
        <authorList>
            <person name="Yue J.-X."/>
        </authorList>
    </citation>
    <scope>NUCLEOTIDE SEQUENCE</scope>
    <source>
        <strain evidence="14">CBS432</strain>
    </source>
</reference>
<dbReference type="GeneID" id="54633446"/>
<comment type="catalytic activity">
    <reaction evidence="1">
        <text>7-[(3S)-3-amino-3-carboxypropyl]wyosine(37) in tRNA(Phe) + S-adenosyl-L-methionine = 7-[(3S)-(3-amino-3-methoxycarbonyl)propyl]wyosine(37) in tRNA(Phe) + S-adenosyl-L-homocysteine</text>
        <dbReference type="Rhea" id="RHEA:36903"/>
        <dbReference type="Rhea" id="RHEA-COMP:10379"/>
        <dbReference type="Rhea" id="RHEA-COMP:11844"/>
        <dbReference type="ChEBI" id="CHEBI:57856"/>
        <dbReference type="ChEBI" id="CHEBI:59789"/>
        <dbReference type="ChEBI" id="CHEBI:73543"/>
        <dbReference type="ChEBI" id="CHEBI:74275"/>
        <dbReference type="EC" id="2.1.1.290"/>
    </reaction>
</comment>
<dbReference type="EC" id="2.3.1.231" evidence="4"/>
<dbReference type="InterPro" id="IPR011043">
    <property type="entry name" value="Gal_Oxase/kelch_b-propeller"/>
</dbReference>
<evidence type="ECO:0000256" key="9">
    <source>
        <dbReference type="ARBA" id="ARBA00022691"/>
    </source>
</evidence>
<evidence type="ECO:0000256" key="6">
    <source>
        <dbReference type="ARBA" id="ARBA00018045"/>
    </source>
</evidence>
<evidence type="ECO:0000256" key="13">
    <source>
        <dbReference type="ARBA" id="ARBA00049250"/>
    </source>
</evidence>
<keyword evidence="9" id="KW-0949">S-adenosyl-L-methionine</keyword>
<evidence type="ECO:0000256" key="2">
    <source>
        <dbReference type="ARBA" id="ARBA00004797"/>
    </source>
</evidence>
<dbReference type="PANTHER" id="PTHR46529:SF1">
    <property type="entry name" value="TRNA WYBUTOSINE-SYNTHESIZING PROTEIN 4"/>
    <property type="match status" value="1"/>
</dbReference>
<evidence type="ECO:0000256" key="12">
    <source>
        <dbReference type="ARBA" id="ARBA00030847"/>
    </source>
</evidence>
<reference evidence="14" key="1">
    <citation type="journal article" date="2017" name="Nat. Genet.">
        <title>Contrasting evolutionary genome dynamics between domesticated and wild yeasts.</title>
        <authorList>
            <person name="Yue J.X."/>
            <person name="Li J."/>
            <person name="Aigrain L."/>
            <person name="Hallin J."/>
            <person name="Persson K."/>
            <person name="Oliver K."/>
            <person name="Bergstrom A."/>
            <person name="Coupland P."/>
            <person name="Warringer J."/>
            <person name="Lagomarsino M.C."/>
            <person name="Fischer G."/>
            <person name="Durbin R."/>
            <person name="Liti G."/>
        </authorList>
    </citation>
    <scope>NUCLEOTIDE SEQUENCE</scope>
    <source>
        <strain evidence="14">CBS432</strain>
    </source>
</reference>
<evidence type="ECO:0000256" key="4">
    <source>
        <dbReference type="ARBA" id="ARBA00012155"/>
    </source>
</evidence>
<evidence type="ECO:0000256" key="10">
    <source>
        <dbReference type="ARBA" id="ARBA00022694"/>
    </source>
</evidence>
<comment type="pathway">
    <text evidence="2">tRNA modification; wybutosine-tRNA(Phe) biosynthesis.</text>
</comment>
<gene>
    <name evidence="14" type="primary">PPM2</name>
    <name evidence="14" type="ORF">SPAR_O00170</name>
</gene>
<dbReference type="Gene3D" id="3.40.50.150">
    <property type="entry name" value="Vaccinia Virus protein VP39"/>
    <property type="match status" value="1"/>
</dbReference>
<dbReference type="AlphaFoldDB" id="A0A8B8UZ79"/>
<dbReference type="UniPathway" id="UPA00375"/>
<dbReference type="InterPro" id="IPR015915">
    <property type="entry name" value="Kelch-typ_b-propeller"/>
</dbReference>
<reference evidence="14" key="3">
    <citation type="submission" date="2025-07" db="EMBL/GenBank/DDBJ databases">
        <authorList>
            <consortium name="NCBI Genome Project"/>
        </authorList>
    </citation>
    <scope>NUCLEOTIDE SEQUENCE</scope>
    <source>
        <strain evidence="14">CBS432</strain>
    </source>
</reference>
<proteinExistence type="inferred from homology"/>
<dbReference type="Pfam" id="PF04072">
    <property type="entry name" value="LCM"/>
    <property type="match status" value="1"/>
</dbReference>
<protein>
    <recommendedName>
        <fullName evidence="6">tRNA wybutosine-synthesizing protein 4</fullName>
        <ecNumber evidence="5">2.1.1.290</ecNumber>
        <ecNumber evidence="4">2.3.1.231</ecNumber>
    </recommendedName>
    <alternativeName>
        <fullName evidence="12">tRNA(Phe) (7-(3-amino-3-(methoxycarbonyl)propyl)wyosine(37)-N)-methoxycarbonyltransferase</fullName>
    </alternativeName>
    <alternativeName>
        <fullName evidence="11">tRNA(Phe) (7-(3-amino-3-carboxypropyl)wyosine(37)-O)-methyltransferase</fullName>
    </alternativeName>
</protein>
<reference evidence="14" key="4">
    <citation type="submission" date="2025-08" db="UniProtKB">
        <authorList>
            <consortium name="RefSeq"/>
        </authorList>
    </citation>
    <scope>IDENTIFICATION</scope>
    <source>
        <strain evidence="14">CBS432</strain>
    </source>
</reference>
<comment type="similarity">
    <text evidence="3">Belongs to the methyltransferase superfamily. LCMT family.</text>
</comment>
<evidence type="ECO:0000313" key="14">
    <source>
        <dbReference type="RefSeq" id="XP_033769021.1"/>
    </source>
</evidence>
<evidence type="ECO:0000256" key="8">
    <source>
        <dbReference type="ARBA" id="ARBA00022679"/>
    </source>
</evidence>
<sequence length="709" mass="80624">MKNLTAVKQTSKDAKQERRKKYADLAIQGTNNSSIASKRSVELLYLPKLGSANNFQRDKNDKLLEYFKFFVPKKIKRSPCINRGYWLRLFAIRSRLNSIIEQTPQDKKIVVINLGCGYDPLPFQLLDTNNIQSQQYHDRVSFIDIDYSDLLKIKIELIKTIPELSKIIGLFEDNDYVDKSNVDFLTTPNYLARPCNLNDSKMYSILLNECQLYDPNIVKVFIAEVSLAYMKPERSDSIIEESSKMENSHFIILEQLIPNGPFEPFSKQMLAHFKRNDSPLQSVLKYNTIESQIQRFNKLGFAYVNVGDMFQLWESANEVTKNELLKVEPFDELEEFHLFCHHYVLCHATNYKGFTFTQGFLFDRPMFETDLAVDEDYQLLEWECAINRKFGDAAVAGNDVFYMGGSNPYRVNEVLQLSIDHDKMDIKSIEVSSSEVPVPRMCHTFTTLCKNDQLLLIGGRKAPHQGLSDNWIFDIKKKEWSMIQSLSKTRFRHSACNLPDGNVLILGGVTEGPVMLLYNVTKKVFRDVTPKHGFFQKSLVSAGLAFDFVSNQGVILGGGYMDQTTVSDKAIIFKYNPEDVIEPITVVKKLQHPLFQRYGSQIKYITPKKLLIVGGTSPSRLFDQTNSIISLDPQSETLTSIPISRRIWEDHSLMLAGFNLVTTATGIIHIIGGGATCYGFGSVTNLGLRLIANTKERSCLDSNGCQLAM</sequence>
<dbReference type="KEGG" id="spao:SPAR_O00170"/>
<accession>A0A8B8UZ79</accession>
<dbReference type="SUPFAM" id="SSF53335">
    <property type="entry name" value="S-adenosyl-L-methionine-dependent methyltransferases"/>
    <property type="match status" value="1"/>
</dbReference>
<name>A0A8B8UZ79_SACPA</name>
<evidence type="ECO:0000256" key="3">
    <source>
        <dbReference type="ARBA" id="ARBA00010703"/>
    </source>
</evidence>
<dbReference type="Pfam" id="PF13418">
    <property type="entry name" value="Beta-prop_TYW4"/>
    <property type="match status" value="1"/>
</dbReference>
<comment type="catalytic activity">
    <reaction evidence="13">
        <text>7-[(3S)-(3-amino-3-methoxycarbonyl)propyl]wyosine(37) in tRNA(Phe) + S-adenosyl-L-methionine + CO2 = wybutosine(37) in tRNA(Phe) + S-adenosyl-L-homocysteine + 2 H(+)</text>
        <dbReference type="Rhea" id="RHEA:37119"/>
        <dbReference type="Rhea" id="RHEA-COMP:11844"/>
        <dbReference type="Rhea" id="RHEA-COMP:11847"/>
        <dbReference type="ChEBI" id="CHEBI:15378"/>
        <dbReference type="ChEBI" id="CHEBI:16526"/>
        <dbReference type="ChEBI" id="CHEBI:57856"/>
        <dbReference type="ChEBI" id="CHEBI:59789"/>
        <dbReference type="ChEBI" id="CHEBI:73544"/>
        <dbReference type="ChEBI" id="CHEBI:74275"/>
        <dbReference type="EC" id="2.3.1.231"/>
    </reaction>
</comment>
<organism evidence="14">
    <name type="scientific">Saccharomyces paradoxus</name>
    <name type="common">Yeast</name>
    <name type="synonym">Saccharomyces douglasii</name>
    <dbReference type="NCBI Taxonomy" id="27291"/>
    <lineage>
        <taxon>Eukaryota</taxon>
        <taxon>Fungi</taxon>
        <taxon>Dikarya</taxon>
        <taxon>Ascomycota</taxon>
        <taxon>Saccharomycotina</taxon>
        <taxon>Saccharomycetes</taxon>
        <taxon>Saccharomycetales</taxon>
        <taxon>Saccharomycetaceae</taxon>
        <taxon>Saccharomyces</taxon>
    </lineage>
</organism>
<keyword evidence="10" id="KW-0819">tRNA processing</keyword>
<keyword evidence="7 14" id="KW-0489">Methyltransferase</keyword>
<dbReference type="GO" id="GO:0031591">
    <property type="term" value="P:wybutosine biosynthetic process"/>
    <property type="evidence" value="ECO:0007669"/>
    <property type="project" value="TreeGrafter"/>
</dbReference>
<dbReference type="InterPro" id="IPR007213">
    <property type="entry name" value="Ppm1/Ppm2/Tcmp"/>
</dbReference>
<dbReference type="InterPro" id="IPR006652">
    <property type="entry name" value="Kelch_1"/>
</dbReference>
<evidence type="ECO:0000256" key="1">
    <source>
        <dbReference type="ARBA" id="ARBA00001806"/>
    </source>
</evidence>